<evidence type="ECO:0000256" key="3">
    <source>
        <dbReference type="ARBA" id="ARBA00023180"/>
    </source>
</evidence>
<evidence type="ECO:0000313" key="9">
    <source>
        <dbReference type="Proteomes" id="UP000001449"/>
    </source>
</evidence>
<evidence type="ECO:0000256" key="4">
    <source>
        <dbReference type="SAM" id="Coils"/>
    </source>
</evidence>
<gene>
    <name evidence="8" type="ORF">THAPSDRAFT_9922</name>
</gene>
<reference evidence="8 9" key="1">
    <citation type="journal article" date="2004" name="Science">
        <title>The genome of the diatom Thalassiosira pseudonana: ecology, evolution, and metabolism.</title>
        <authorList>
            <person name="Armbrust E.V."/>
            <person name="Berges J.A."/>
            <person name="Bowler C."/>
            <person name="Green B.R."/>
            <person name="Martinez D."/>
            <person name="Putnam N.H."/>
            <person name="Zhou S."/>
            <person name="Allen A.E."/>
            <person name="Apt K.E."/>
            <person name="Bechner M."/>
            <person name="Brzezinski M.A."/>
            <person name="Chaal B.K."/>
            <person name="Chiovitti A."/>
            <person name="Davis A.K."/>
            <person name="Demarest M.S."/>
            <person name="Detter J.C."/>
            <person name="Glavina T."/>
            <person name="Goodstein D."/>
            <person name="Hadi M.Z."/>
            <person name="Hellsten U."/>
            <person name="Hildebrand M."/>
            <person name="Jenkins B.D."/>
            <person name="Jurka J."/>
            <person name="Kapitonov V.V."/>
            <person name="Kroger N."/>
            <person name="Lau W.W."/>
            <person name="Lane T.W."/>
            <person name="Larimer F.W."/>
            <person name="Lippmeier J.C."/>
            <person name="Lucas S."/>
            <person name="Medina M."/>
            <person name="Montsant A."/>
            <person name="Obornik M."/>
            <person name="Parker M.S."/>
            <person name="Palenik B."/>
            <person name="Pazour G.J."/>
            <person name="Richardson P.M."/>
            <person name="Rynearson T.A."/>
            <person name="Saito M.A."/>
            <person name="Schwartz D.C."/>
            <person name="Thamatrakoln K."/>
            <person name="Valentin K."/>
            <person name="Vardi A."/>
            <person name="Wilkerson F.P."/>
            <person name="Rokhsar D.S."/>
        </authorList>
    </citation>
    <scope>NUCLEOTIDE SEQUENCE [LARGE SCALE GENOMIC DNA]</scope>
    <source>
        <strain evidence="8 9">CCMP1335</strain>
    </source>
</reference>
<dbReference type="InterPro" id="IPR049625">
    <property type="entry name" value="Glyco_transf_61_cat"/>
</dbReference>
<dbReference type="InParanoid" id="B8CCN7"/>
<dbReference type="RefSeq" id="XP_002293801.1">
    <property type="nucleotide sequence ID" value="XM_002293765.1"/>
</dbReference>
<dbReference type="EMBL" id="CM000649">
    <property type="protein sequence ID" value="EED88810.1"/>
    <property type="molecule type" value="Genomic_DNA"/>
</dbReference>
<feature type="coiled-coil region" evidence="4">
    <location>
        <begin position="633"/>
        <end position="660"/>
    </location>
</feature>
<dbReference type="PANTHER" id="PTHR20961">
    <property type="entry name" value="GLYCOSYLTRANSFERASE"/>
    <property type="match status" value="1"/>
</dbReference>
<dbReference type="GO" id="GO:0016757">
    <property type="term" value="F:glycosyltransferase activity"/>
    <property type="evidence" value="ECO:0000318"/>
    <property type="project" value="GO_Central"/>
</dbReference>
<evidence type="ECO:0000256" key="1">
    <source>
        <dbReference type="ARBA" id="ARBA00022676"/>
    </source>
</evidence>
<dbReference type="OMA" id="EYEWNET"/>
<dbReference type="Gene3D" id="1.25.40.10">
    <property type="entry name" value="Tetratricopeptide repeat domain"/>
    <property type="match status" value="1"/>
</dbReference>
<dbReference type="PaxDb" id="35128-Thaps9922"/>
<dbReference type="InterPro" id="IPR011990">
    <property type="entry name" value="TPR-like_helical_dom_sf"/>
</dbReference>
<keyword evidence="3" id="KW-0325">Glycoprotein</keyword>
<dbReference type="HOGENOM" id="CLU_357003_0_0_1"/>
<organism evidence="8 9">
    <name type="scientific">Thalassiosira pseudonana</name>
    <name type="common">Marine diatom</name>
    <name type="synonym">Cyclotella nana</name>
    <dbReference type="NCBI Taxonomy" id="35128"/>
    <lineage>
        <taxon>Eukaryota</taxon>
        <taxon>Sar</taxon>
        <taxon>Stramenopiles</taxon>
        <taxon>Ochrophyta</taxon>
        <taxon>Bacillariophyta</taxon>
        <taxon>Coscinodiscophyceae</taxon>
        <taxon>Thalassiosirophycidae</taxon>
        <taxon>Thalassiosirales</taxon>
        <taxon>Thalassiosiraceae</taxon>
        <taxon>Thalassiosira</taxon>
    </lineage>
</organism>
<proteinExistence type="predicted"/>
<dbReference type="eggNOG" id="ENOG502SFDZ">
    <property type="taxonomic scope" value="Eukaryota"/>
</dbReference>
<keyword evidence="6" id="KW-0732">Signal</keyword>
<dbReference type="Pfam" id="PF04577">
    <property type="entry name" value="Glyco_transf_61"/>
    <property type="match status" value="1"/>
</dbReference>
<keyword evidence="1" id="KW-0328">Glycosyltransferase</keyword>
<evidence type="ECO:0000256" key="6">
    <source>
        <dbReference type="SAM" id="SignalP"/>
    </source>
</evidence>
<dbReference type="PANTHER" id="PTHR20961:SF150">
    <property type="entry name" value="GLYCOSYLTRANSFERASE FAMILY 61 PROTEIN"/>
    <property type="match status" value="1"/>
</dbReference>
<keyword evidence="2" id="KW-0808">Transferase</keyword>
<dbReference type="KEGG" id="tps:THAPSDRAFT_9922"/>
<reference evidence="8 9" key="2">
    <citation type="journal article" date="2008" name="Nature">
        <title>The Phaeodactylum genome reveals the evolutionary history of diatom genomes.</title>
        <authorList>
            <person name="Bowler C."/>
            <person name="Allen A.E."/>
            <person name="Badger J.H."/>
            <person name="Grimwood J."/>
            <person name="Jabbari K."/>
            <person name="Kuo A."/>
            <person name="Maheswari U."/>
            <person name="Martens C."/>
            <person name="Maumus F."/>
            <person name="Otillar R.P."/>
            <person name="Rayko E."/>
            <person name="Salamov A."/>
            <person name="Vandepoele K."/>
            <person name="Beszteri B."/>
            <person name="Gruber A."/>
            <person name="Heijde M."/>
            <person name="Katinka M."/>
            <person name="Mock T."/>
            <person name="Valentin K."/>
            <person name="Verret F."/>
            <person name="Berges J.A."/>
            <person name="Brownlee C."/>
            <person name="Cadoret J.P."/>
            <person name="Chiovitti A."/>
            <person name="Choi C.J."/>
            <person name="Coesel S."/>
            <person name="De Martino A."/>
            <person name="Detter J.C."/>
            <person name="Durkin C."/>
            <person name="Falciatore A."/>
            <person name="Fournet J."/>
            <person name="Haruta M."/>
            <person name="Huysman M.J."/>
            <person name="Jenkins B.D."/>
            <person name="Jiroutova K."/>
            <person name="Jorgensen R.E."/>
            <person name="Joubert Y."/>
            <person name="Kaplan A."/>
            <person name="Kroger N."/>
            <person name="Kroth P.G."/>
            <person name="La Roche J."/>
            <person name="Lindquist E."/>
            <person name="Lommer M."/>
            <person name="Martin-Jezequel V."/>
            <person name="Lopez P.J."/>
            <person name="Lucas S."/>
            <person name="Mangogna M."/>
            <person name="McGinnis K."/>
            <person name="Medlin L.K."/>
            <person name="Montsant A."/>
            <person name="Oudot-Le Secq M.P."/>
            <person name="Napoli C."/>
            <person name="Obornik M."/>
            <person name="Parker M.S."/>
            <person name="Petit J.L."/>
            <person name="Porcel B.M."/>
            <person name="Poulsen N."/>
            <person name="Robison M."/>
            <person name="Rychlewski L."/>
            <person name="Rynearson T.A."/>
            <person name="Schmutz J."/>
            <person name="Shapiro H."/>
            <person name="Siaut M."/>
            <person name="Stanley M."/>
            <person name="Sussman M.R."/>
            <person name="Taylor A.R."/>
            <person name="Vardi A."/>
            <person name="von Dassow P."/>
            <person name="Vyverman W."/>
            <person name="Willis A."/>
            <person name="Wyrwicz L.S."/>
            <person name="Rokhsar D.S."/>
            <person name="Weissenbach J."/>
            <person name="Armbrust E.V."/>
            <person name="Green B.R."/>
            <person name="Van de Peer Y."/>
            <person name="Grigoriev I.V."/>
        </authorList>
    </citation>
    <scope>NUCLEOTIDE SEQUENCE [LARGE SCALE GENOMIC DNA]</scope>
    <source>
        <strain evidence="8 9">CCMP1335</strain>
    </source>
</reference>
<feature type="region of interest" description="Disordered" evidence="5">
    <location>
        <begin position="136"/>
        <end position="161"/>
    </location>
</feature>
<name>B8CCN7_THAPS</name>
<sequence length="786" mass="85988">MLRSYSPIATAAILFAALLALSLQNPIGLFAHASTNNVVDEDANHLAERMALHYTEQLNIIVELLDRPIGSITKSDIEDVLNKGQAAFDEALEAFPDDTLPHAHALFAKLCVKIGRYEQSLELFDEAIRRASIPLNTDDDIEDGTNDTTTTSKLNKQPQHNPQEIAEAEALAKQLILERNRSHFTFLQNQINAWDVANNALYGGGIPPETSPLDPLQIVELQLEVFPNPHPQSLFDKATFMVLLLDSPPKKHYDDETESDEPVNVIASAWEAYETYSRAQTWAFGAYLHGKKRGLAGGKPCEGKESGFGLAVGGTAWSNVALESTTFSGDEDGDDGALYMGTITLQNVLVSGKDAVLSGYGGNCQVYLPHRYVSLVDNIPMVNSWETPIHEISQGDSPFWSTHIPGNDYSAFNGKIEKDMMGSDVLAIPDPKPRSVKNGYDSAVLLSGYASDNYYHFVSEVLPSLVLMKDRVKESLASTNTNSQGKAKDIVIVPNLQHEFVEGFLRLILPEAFVQDDDSSMVSRLLGRQEDKLSPHIVQWGSDKHSTDDGDEVVKYASHHPIVYARRLYAAAWDQPAEAPLGGPSHCLTPAALLRNMQLAVWKAVEKVKGKAKRSSKPTIVYCSRSSSPTRKLKEETELLARLEELASTMNAELVMFEKKSTDANSTSSASPTPLEFIAETVELFQSATVVVGVHGASLANIAFSRPDTTIVELGLEGLPQASHYRHVSNSLWLKHVDVFLSKDPRSLGATEVKLRKGGLEKVLNAVGSGLKQDGKASSVEDKSEL</sequence>
<feature type="compositionally biased region" description="Polar residues" evidence="5">
    <location>
        <begin position="146"/>
        <end position="161"/>
    </location>
</feature>
<dbReference type="GeneID" id="7441806"/>
<keyword evidence="4" id="KW-0175">Coiled coil</keyword>
<protein>
    <recommendedName>
        <fullName evidence="7">Glycosyltransferase 61 catalytic domain-containing protein</fullName>
    </recommendedName>
</protein>
<dbReference type="Proteomes" id="UP000001449">
    <property type="component" value="Chromosome 14"/>
</dbReference>
<keyword evidence="9" id="KW-1185">Reference proteome</keyword>
<dbReference type="AlphaFoldDB" id="B8CCN7"/>
<feature type="chain" id="PRO_5002869999" description="Glycosyltransferase 61 catalytic domain-containing protein" evidence="6">
    <location>
        <begin position="25"/>
        <end position="786"/>
    </location>
</feature>
<accession>B8CCN7</accession>
<feature type="domain" description="Glycosyltransferase 61 catalytic" evidence="7">
    <location>
        <begin position="454"/>
        <end position="712"/>
    </location>
</feature>
<feature type="signal peptide" evidence="6">
    <location>
        <begin position="1"/>
        <end position="24"/>
    </location>
</feature>
<evidence type="ECO:0000256" key="2">
    <source>
        <dbReference type="ARBA" id="ARBA00022679"/>
    </source>
</evidence>
<dbReference type="InterPro" id="IPR007657">
    <property type="entry name" value="Glycosyltransferase_61"/>
</dbReference>
<evidence type="ECO:0000256" key="5">
    <source>
        <dbReference type="SAM" id="MobiDB-lite"/>
    </source>
</evidence>
<evidence type="ECO:0000259" key="7">
    <source>
        <dbReference type="Pfam" id="PF04577"/>
    </source>
</evidence>
<evidence type="ECO:0000313" key="8">
    <source>
        <dbReference type="EMBL" id="EED88810.1"/>
    </source>
</evidence>